<dbReference type="SUPFAM" id="SSF142906">
    <property type="entry name" value="YjbR-like"/>
    <property type="match status" value="1"/>
</dbReference>
<accession>A0ABR8T4M8</accession>
<dbReference type="Gene3D" id="3.90.1150.30">
    <property type="match status" value="1"/>
</dbReference>
<name>A0ABR8T4M8_9BACL</name>
<reference evidence="1 2" key="1">
    <citation type="submission" date="2020-08" db="EMBL/GenBank/DDBJ databases">
        <title>A Genomic Blueprint of the Chicken Gut Microbiome.</title>
        <authorList>
            <person name="Gilroy R."/>
            <person name="Ravi A."/>
            <person name="Getino M."/>
            <person name="Pursley I."/>
            <person name="Horton D.L."/>
            <person name="Alikhan N.-F."/>
            <person name="Baker D."/>
            <person name="Gharbi K."/>
            <person name="Hall N."/>
            <person name="Watson M."/>
            <person name="Adriaenssens E.M."/>
            <person name="Foster-Nyarko E."/>
            <person name="Jarju S."/>
            <person name="Secka A."/>
            <person name="Antonio M."/>
            <person name="Oren A."/>
            <person name="Chaudhuri R."/>
            <person name="La Ragione R.M."/>
            <person name="Hildebrand F."/>
            <person name="Pallen M.J."/>
        </authorList>
    </citation>
    <scope>NUCLEOTIDE SEQUENCE [LARGE SCALE GENOMIC DNA]</scope>
    <source>
        <strain evidence="1 2">Sa2BVA9</strain>
    </source>
</reference>
<organism evidence="1 2">
    <name type="scientific">Paenibacillus gallinarum</name>
    <dbReference type="NCBI Taxonomy" id="2762232"/>
    <lineage>
        <taxon>Bacteria</taxon>
        <taxon>Bacillati</taxon>
        <taxon>Bacillota</taxon>
        <taxon>Bacilli</taxon>
        <taxon>Bacillales</taxon>
        <taxon>Paenibacillaceae</taxon>
        <taxon>Paenibacillus</taxon>
    </lineage>
</organism>
<keyword evidence="2" id="KW-1185">Reference proteome</keyword>
<comment type="caution">
    <text evidence="1">The sequence shown here is derived from an EMBL/GenBank/DDBJ whole genome shotgun (WGS) entry which is preliminary data.</text>
</comment>
<dbReference type="GO" id="GO:0003677">
    <property type="term" value="F:DNA binding"/>
    <property type="evidence" value="ECO:0007669"/>
    <property type="project" value="UniProtKB-KW"/>
</dbReference>
<sequence>MKKATIKAYCHSKKGATEEYPFGPAPLVVKIGGKMFALITFNEKQEATDISLKCDPVIAENLREQHEEVVPGYHLNKKHWNSISLQGSLSLEDVTSMIDHSYELVLKSLTKKQQELILTS</sequence>
<dbReference type="PANTHER" id="PTHR35145:SF1">
    <property type="entry name" value="CYTOPLASMIC PROTEIN"/>
    <property type="match status" value="1"/>
</dbReference>
<dbReference type="InterPro" id="IPR058532">
    <property type="entry name" value="YjbR/MT2646/Rv2570-like"/>
</dbReference>
<dbReference type="PANTHER" id="PTHR35145">
    <property type="entry name" value="CYTOPLASMIC PROTEIN-RELATED"/>
    <property type="match status" value="1"/>
</dbReference>
<dbReference type="RefSeq" id="WP_191804091.1">
    <property type="nucleotide sequence ID" value="NZ_JACSQL010000015.1"/>
</dbReference>
<evidence type="ECO:0000313" key="2">
    <source>
        <dbReference type="Proteomes" id="UP000608071"/>
    </source>
</evidence>
<evidence type="ECO:0000313" key="1">
    <source>
        <dbReference type="EMBL" id="MBD7970726.1"/>
    </source>
</evidence>
<gene>
    <name evidence="1" type="ORF">H9647_21920</name>
</gene>
<dbReference type="Pfam" id="PF04237">
    <property type="entry name" value="YjbR"/>
    <property type="match status" value="1"/>
</dbReference>
<proteinExistence type="predicted"/>
<protein>
    <submittedName>
        <fullName evidence="1">MmcQ/YjbR family DNA-binding protein</fullName>
    </submittedName>
</protein>
<dbReference type="InterPro" id="IPR007351">
    <property type="entry name" value="YjbR"/>
</dbReference>
<dbReference type="EMBL" id="JACSQL010000015">
    <property type="protein sequence ID" value="MBD7970726.1"/>
    <property type="molecule type" value="Genomic_DNA"/>
</dbReference>
<dbReference type="Proteomes" id="UP000608071">
    <property type="component" value="Unassembled WGS sequence"/>
</dbReference>
<dbReference type="InterPro" id="IPR038056">
    <property type="entry name" value="YjbR-like_sf"/>
</dbReference>
<keyword evidence="1" id="KW-0238">DNA-binding</keyword>